<evidence type="ECO:0000313" key="2">
    <source>
        <dbReference type="Proteomes" id="UP000232003"/>
    </source>
</evidence>
<name>A0A2K8T2M9_9NOSO</name>
<dbReference type="Proteomes" id="UP000232003">
    <property type="component" value="Chromosome"/>
</dbReference>
<proteinExistence type="predicted"/>
<keyword evidence="2" id="KW-1185">Reference proteome</keyword>
<accession>A0A2K8T2M9</accession>
<reference evidence="1 2" key="1">
    <citation type="submission" date="2017-11" db="EMBL/GenBank/DDBJ databases">
        <title>Complete genome of a free-living desiccation-tolerant cyanobacterium and its photosynthetic adaptation to extreme terrestrial habitat.</title>
        <authorList>
            <person name="Shang J."/>
        </authorList>
    </citation>
    <scope>NUCLEOTIDE SEQUENCE [LARGE SCALE GENOMIC DNA]</scope>
    <source>
        <strain evidence="1 2">CCNUN1</strain>
    </source>
</reference>
<sequence length="95" mass="10537">MPAAGGAIAGYTKALEFRNGKSFRRVTEEGYSASRYYAIQFLSLPPPSTAFSFEDVPHSCRKCCKHDGSEDNIVKSDAPFFAETIKEIEKILLKV</sequence>
<dbReference type="KEGG" id="nfl:COO91_08047"/>
<protein>
    <submittedName>
        <fullName evidence="1">Uncharacterized protein</fullName>
    </submittedName>
</protein>
<evidence type="ECO:0000313" key="1">
    <source>
        <dbReference type="EMBL" id="AUB41956.1"/>
    </source>
</evidence>
<gene>
    <name evidence="1" type="ORF">COO91_08047</name>
</gene>
<dbReference type="AlphaFoldDB" id="A0A2K8T2M9"/>
<organism evidence="1 2">
    <name type="scientific">Nostoc flagelliforme CCNUN1</name>
    <dbReference type="NCBI Taxonomy" id="2038116"/>
    <lineage>
        <taxon>Bacteria</taxon>
        <taxon>Bacillati</taxon>
        <taxon>Cyanobacteriota</taxon>
        <taxon>Cyanophyceae</taxon>
        <taxon>Nostocales</taxon>
        <taxon>Nostocaceae</taxon>
        <taxon>Nostoc</taxon>
    </lineage>
</organism>
<dbReference type="EMBL" id="CP024785">
    <property type="protein sequence ID" value="AUB41956.1"/>
    <property type="molecule type" value="Genomic_DNA"/>
</dbReference>